<dbReference type="KEGG" id="dhe:111598456"/>
<name>A0A6J1LRB6_DROHY</name>
<proteinExistence type="predicted"/>
<evidence type="ECO:0000313" key="2">
    <source>
        <dbReference type="Proteomes" id="UP000504633"/>
    </source>
</evidence>
<evidence type="ECO:0000256" key="1">
    <source>
        <dbReference type="SAM" id="MobiDB-lite"/>
    </source>
</evidence>
<feature type="region of interest" description="Disordered" evidence="1">
    <location>
        <begin position="1"/>
        <end position="54"/>
    </location>
</feature>
<organism evidence="2 3">
    <name type="scientific">Drosophila hydei</name>
    <name type="common">Fruit fly</name>
    <dbReference type="NCBI Taxonomy" id="7224"/>
    <lineage>
        <taxon>Eukaryota</taxon>
        <taxon>Metazoa</taxon>
        <taxon>Ecdysozoa</taxon>
        <taxon>Arthropoda</taxon>
        <taxon>Hexapoda</taxon>
        <taxon>Insecta</taxon>
        <taxon>Pterygota</taxon>
        <taxon>Neoptera</taxon>
        <taxon>Endopterygota</taxon>
        <taxon>Diptera</taxon>
        <taxon>Brachycera</taxon>
        <taxon>Muscomorpha</taxon>
        <taxon>Ephydroidea</taxon>
        <taxon>Drosophilidae</taxon>
        <taxon>Drosophila</taxon>
    </lineage>
</organism>
<dbReference type="AlphaFoldDB" id="A0A6J1LRB6"/>
<accession>A0A6J1LRB6</accession>
<dbReference type="Proteomes" id="UP000504633">
    <property type="component" value="Unplaced"/>
</dbReference>
<evidence type="ECO:0000313" key="3">
    <source>
        <dbReference type="RefSeq" id="XP_023169479.1"/>
    </source>
</evidence>
<reference evidence="3" key="1">
    <citation type="submission" date="2025-08" db="UniProtKB">
        <authorList>
            <consortium name="RefSeq"/>
        </authorList>
    </citation>
    <scope>IDENTIFICATION</scope>
    <source>
        <strain evidence="3">15085-1641.00</strain>
        <tissue evidence="3">Whole body</tissue>
    </source>
</reference>
<feature type="compositionally biased region" description="Low complexity" evidence="1">
    <location>
        <begin position="9"/>
        <end position="25"/>
    </location>
</feature>
<gene>
    <name evidence="3" type="primary">LOC111598456</name>
</gene>
<dbReference type="OMA" id="LMPDEAM"/>
<protein>
    <submittedName>
        <fullName evidence="3">Uncharacterized protein LOC111598456</fullName>
    </submittedName>
</protein>
<dbReference type="RefSeq" id="XP_023169479.1">
    <property type="nucleotide sequence ID" value="XM_023313711.1"/>
</dbReference>
<sequence>MNKPKEQRMSPMGSASGSGSSVRSPATRERRAVVETYEGPQLMPDEAMLPMPPHNMARSPSVLLQDTRQWLRRCQSLLRQLKRRV</sequence>
<keyword evidence="2" id="KW-1185">Reference proteome</keyword>
<dbReference type="GeneID" id="111598456"/>
<dbReference type="OrthoDB" id="7854711at2759"/>